<evidence type="ECO:0000313" key="4">
    <source>
        <dbReference type="Proteomes" id="UP000504635"/>
    </source>
</evidence>
<dbReference type="AlphaFoldDB" id="A0A6J2YB11"/>
<evidence type="ECO:0000256" key="2">
    <source>
        <dbReference type="SAM" id="MobiDB-lite"/>
    </source>
</evidence>
<feature type="domain" description="DUF4802" evidence="3">
    <location>
        <begin position="306"/>
        <end position="341"/>
    </location>
</feature>
<dbReference type="KEGG" id="soy:115886130"/>
<organism evidence="4 5">
    <name type="scientific">Sitophilus oryzae</name>
    <name type="common">Rice weevil</name>
    <name type="synonym">Curculio oryzae</name>
    <dbReference type="NCBI Taxonomy" id="7048"/>
    <lineage>
        <taxon>Eukaryota</taxon>
        <taxon>Metazoa</taxon>
        <taxon>Ecdysozoa</taxon>
        <taxon>Arthropoda</taxon>
        <taxon>Hexapoda</taxon>
        <taxon>Insecta</taxon>
        <taxon>Pterygota</taxon>
        <taxon>Neoptera</taxon>
        <taxon>Endopterygota</taxon>
        <taxon>Coleoptera</taxon>
        <taxon>Polyphaga</taxon>
        <taxon>Cucujiformia</taxon>
        <taxon>Curculionidae</taxon>
        <taxon>Dryophthorinae</taxon>
        <taxon>Sitophilus</taxon>
    </lineage>
</organism>
<dbReference type="Pfam" id="PF16060">
    <property type="entry name" value="DUF4802"/>
    <property type="match status" value="1"/>
</dbReference>
<dbReference type="RefSeq" id="XP_030761063.1">
    <property type="nucleotide sequence ID" value="XM_030905203.1"/>
</dbReference>
<keyword evidence="1" id="KW-0175">Coiled coil</keyword>
<name>A0A6J2YB11_SITOR</name>
<proteinExistence type="predicted"/>
<dbReference type="Proteomes" id="UP000504635">
    <property type="component" value="Unplaced"/>
</dbReference>
<reference evidence="5" key="1">
    <citation type="submission" date="2025-08" db="UniProtKB">
        <authorList>
            <consortium name="RefSeq"/>
        </authorList>
    </citation>
    <scope>IDENTIFICATION</scope>
    <source>
        <tissue evidence="5">Gonads</tissue>
    </source>
</reference>
<evidence type="ECO:0000259" key="3">
    <source>
        <dbReference type="Pfam" id="PF16060"/>
    </source>
</evidence>
<evidence type="ECO:0000313" key="5">
    <source>
        <dbReference type="RefSeq" id="XP_030761063.1"/>
    </source>
</evidence>
<feature type="coiled-coil region" evidence="1">
    <location>
        <begin position="107"/>
        <end position="140"/>
    </location>
</feature>
<protein>
    <submittedName>
        <fullName evidence="5">Uncharacterized protein LOC115886130</fullName>
    </submittedName>
</protein>
<gene>
    <name evidence="5" type="primary">LOC115886130</name>
</gene>
<keyword evidence="4" id="KW-1185">Reference proteome</keyword>
<dbReference type="OrthoDB" id="6781345at2759"/>
<sequence>MSITLTLHFISTMCREVISQHDITLNFPTFPIYHKLVDDMYDTWPSFPEENLCIYWRYSAGKFLEIVDYLSFFTFLNLMVEPKLYVVVKDCDKVYTYMQEFFEMLDLIELKQEKETQRNKYDLKSEADEIQEKIDQCQQSLELNFNLEEVDIQHDDILRFALRKMPIERCYTRDVCSGYSLLDCLRKAMKGRIINCSPHQDIYFVEPHSKNEGNNLENLFVSPAGREMLKYKPSAKLKPKINPNLEFFTTIQNANRQSTSLGNDNSNKSDDKAAITSSAAPVTSSPGHPSTSTTMTSTSSDSRRSSIDLYEEAAAILGLSCAQTDDCRCIECQCHYFDFEEEIDFPAANVANDYGPLLNVDHSSSCSIQ</sequence>
<dbReference type="InParanoid" id="A0A6J2YB11"/>
<accession>A0A6J2YB11</accession>
<dbReference type="GeneID" id="115886130"/>
<evidence type="ECO:0000256" key="1">
    <source>
        <dbReference type="SAM" id="Coils"/>
    </source>
</evidence>
<feature type="compositionally biased region" description="Low complexity" evidence="2">
    <location>
        <begin position="283"/>
        <end position="300"/>
    </location>
</feature>
<feature type="compositionally biased region" description="Polar residues" evidence="2">
    <location>
        <begin position="256"/>
        <end position="266"/>
    </location>
</feature>
<dbReference type="InterPro" id="IPR032061">
    <property type="entry name" value="DUF4802"/>
</dbReference>
<feature type="region of interest" description="Disordered" evidence="2">
    <location>
        <begin position="256"/>
        <end position="304"/>
    </location>
</feature>